<feature type="transmembrane region" description="Helical" evidence="3">
    <location>
        <begin position="841"/>
        <end position="869"/>
    </location>
</feature>
<feature type="region of interest" description="Disordered" evidence="2">
    <location>
        <begin position="1"/>
        <end position="53"/>
    </location>
</feature>
<reference evidence="5" key="2">
    <citation type="submission" date="2010-04" db="EMBL/GenBank/DDBJ databases">
        <authorList>
            <person name="Buell R."/>
            <person name="Hamilton J."/>
            <person name="Hostetler J."/>
        </authorList>
    </citation>
    <scope>NUCLEOTIDE SEQUENCE [LARGE SCALE GENOMIC DNA]</scope>
    <source>
        <strain evidence="5">DAOM:BR144</strain>
    </source>
</reference>
<dbReference type="EMBL" id="GL376614">
    <property type="status" value="NOT_ANNOTATED_CDS"/>
    <property type="molecule type" value="Genomic_DNA"/>
</dbReference>
<evidence type="ECO:0000313" key="4">
    <source>
        <dbReference type="EnsemblProtists" id="PYU1_T013775"/>
    </source>
</evidence>
<feature type="transmembrane region" description="Helical" evidence="3">
    <location>
        <begin position="975"/>
        <end position="1003"/>
    </location>
</feature>
<keyword evidence="3" id="KW-0472">Membrane</keyword>
<dbReference type="Proteomes" id="UP000019132">
    <property type="component" value="Unassembled WGS sequence"/>
</dbReference>
<dbReference type="InParanoid" id="K3X976"/>
<dbReference type="GO" id="GO:0005886">
    <property type="term" value="C:plasma membrane"/>
    <property type="evidence" value="ECO:0007669"/>
    <property type="project" value="TreeGrafter"/>
</dbReference>
<dbReference type="OMA" id="PHEMYLR"/>
<keyword evidence="3" id="KW-1133">Transmembrane helix</keyword>
<keyword evidence="1" id="KW-0175">Coiled coil</keyword>
<dbReference type="InterPro" id="IPR045122">
    <property type="entry name" value="Csc1-like"/>
</dbReference>
<protein>
    <recommendedName>
        <fullName evidence="6">CSC1/OSCA1-like cytosolic domain-containing protein</fullName>
    </recommendedName>
</protein>
<keyword evidence="5" id="KW-1185">Reference proteome</keyword>
<dbReference type="VEuPathDB" id="FungiDB:PYU1_G013746"/>
<dbReference type="GO" id="GO:0005227">
    <property type="term" value="F:calcium-activated cation channel activity"/>
    <property type="evidence" value="ECO:0007669"/>
    <property type="project" value="InterPro"/>
</dbReference>
<evidence type="ECO:0000256" key="3">
    <source>
        <dbReference type="SAM" id="Phobius"/>
    </source>
</evidence>
<dbReference type="PANTHER" id="PTHR13018">
    <property type="entry name" value="PROBABLE MEMBRANE PROTEIN DUF221-RELATED"/>
    <property type="match status" value="1"/>
</dbReference>
<feature type="coiled-coil region" evidence="1">
    <location>
        <begin position="436"/>
        <end position="506"/>
    </location>
</feature>
<feature type="transmembrane region" description="Helical" evidence="3">
    <location>
        <begin position="211"/>
        <end position="231"/>
    </location>
</feature>
<feature type="compositionally biased region" description="Basic and acidic residues" evidence="2">
    <location>
        <begin position="12"/>
        <end position="25"/>
    </location>
</feature>
<proteinExistence type="predicted"/>
<reference evidence="5" key="1">
    <citation type="journal article" date="2010" name="Genome Biol.">
        <title>Genome sequence of the necrotrophic plant pathogen Pythium ultimum reveals original pathogenicity mechanisms and effector repertoire.</title>
        <authorList>
            <person name="Levesque C.A."/>
            <person name="Brouwer H."/>
            <person name="Cano L."/>
            <person name="Hamilton J.P."/>
            <person name="Holt C."/>
            <person name="Huitema E."/>
            <person name="Raffaele S."/>
            <person name="Robideau G.P."/>
            <person name="Thines M."/>
            <person name="Win J."/>
            <person name="Zerillo M.M."/>
            <person name="Beakes G.W."/>
            <person name="Boore J.L."/>
            <person name="Busam D."/>
            <person name="Dumas B."/>
            <person name="Ferriera S."/>
            <person name="Fuerstenberg S.I."/>
            <person name="Gachon C.M."/>
            <person name="Gaulin E."/>
            <person name="Govers F."/>
            <person name="Grenville-Briggs L."/>
            <person name="Horner N."/>
            <person name="Hostetler J."/>
            <person name="Jiang R.H."/>
            <person name="Johnson J."/>
            <person name="Krajaejun T."/>
            <person name="Lin H."/>
            <person name="Meijer H.J."/>
            <person name="Moore B."/>
            <person name="Morris P."/>
            <person name="Phuntmart V."/>
            <person name="Puiu D."/>
            <person name="Shetty J."/>
            <person name="Stajich J.E."/>
            <person name="Tripathy S."/>
            <person name="Wawra S."/>
            <person name="van West P."/>
            <person name="Whitty B.R."/>
            <person name="Coutinho P.M."/>
            <person name="Henrissat B."/>
            <person name="Martin F."/>
            <person name="Thomas P.D."/>
            <person name="Tyler B.M."/>
            <person name="De Vries R.P."/>
            <person name="Kamoun S."/>
            <person name="Yandell M."/>
            <person name="Tisserat N."/>
            <person name="Buell C.R."/>
        </authorList>
    </citation>
    <scope>NUCLEOTIDE SEQUENCE</scope>
    <source>
        <strain evidence="5">DAOM:BR144</strain>
    </source>
</reference>
<feature type="transmembrane region" description="Helical" evidence="3">
    <location>
        <begin position="890"/>
        <end position="911"/>
    </location>
</feature>
<evidence type="ECO:0000256" key="2">
    <source>
        <dbReference type="SAM" id="MobiDB-lite"/>
    </source>
</evidence>
<dbReference type="STRING" id="431595.K3X976"/>
<feature type="region of interest" description="Disordered" evidence="2">
    <location>
        <begin position="88"/>
        <end position="130"/>
    </location>
</feature>
<reference evidence="4" key="3">
    <citation type="submission" date="2015-02" db="UniProtKB">
        <authorList>
            <consortium name="EnsemblProtists"/>
        </authorList>
    </citation>
    <scope>IDENTIFICATION</scope>
    <source>
        <strain evidence="4">DAOM BR144</strain>
    </source>
</reference>
<keyword evidence="3" id="KW-0812">Transmembrane</keyword>
<feature type="transmembrane region" description="Helical" evidence="3">
    <location>
        <begin position="291"/>
        <end position="313"/>
    </location>
</feature>
<evidence type="ECO:0008006" key="6">
    <source>
        <dbReference type="Google" id="ProtNLM"/>
    </source>
</evidence>
<feature type="transmembrane region" description="Helical" evidence="3">
    <location>
        <begin position="730"/>
        <end position="750"/>
    </location>
</feature>
<accession>K3X976</accession>
<organism evidence="4 5">
    <name type="scientific">Globisporangium ultimum (strain ATCC 200006 / CBS 805.95 / DAOM BR144)</name>
    <name type="common">Pythium ultimum</name>
    <dbReference type="NCBI Taxonomy" id="431595"/>
    <lineage>
        <taxon>Eukaryota</taxon>
        <taxon>Sar</taxon>
        <taxon>Stramenopiles</taxon>
        <taxon>Oomycota</taxon>
        <taxon>Peronosporomycetes</taxon>
        <taxon>Pythiales</taxon>
        <taxon>Pythiaceae</taxon>
        <taxon>Globisporangium</taxon>
    </lineage>
</organism>
<dbReference type="EnsemblProtists" id="PYU1_T013775">
    <property type="protein sequence ID" value="PYU1_T013775"/>
    <property type="gene ID" value="PYU1_G013746"/>
</dbReference>
<evidence type="ECO:0000256" key="1">
    <source>
        <dbReference type="SAM" id="Coils"/>
    </source>
</evidence>
<sequence>MDLPDQQQLDTDDSHDGVASVHDEGSENNDGDVEVVITIPPSNHSNHHSESSVVEIPEGEYDLSTSMKSARTVVTPEADVSEFAPESYITSSNDTPMSAHRSVKGGTSSTKDGEGTLITGGSTKLPGVTAASNRAPLPSIAMRSSDVASRTSGAAGAQIDSHDFRMMAKHAMTLSQHNRLGAGAKSAYQADMNDIGALGIGLQLYFMLTKYLGFAFLIMGLMSLPAIIVNLHGHGITDKTVDPLQLAYASLGNEGVSEEIVGDPKLCLPKGDIDCTWGTVTTPFTSSPVRVSWIITFSDCVYSVFFLFFYLFYRYKAKQAIDVHLNENLTPAKYAVKVRGLPPDATEEEILRHFNDLYDLTKDEQYFPLWFGCCWARRRRVKHSQSKRAINRSVVKNLDHLAGTTSITKNLYLNTWIAEVSIAHPTGGLLRTFLSMEKLTESIARKTSLIATLQDKKSQSPSTFKPRDEKLLHTSYKKLEKFTARLEKAKSSIKELKRAASQSRQSLSSEALNNGHTTANNNKQLARAKVSAAAKAARTAATNTQQAFNWDACECAFVVFNNLESRRRCLQDYRRSTFRLACKFQPKLLRFRNGTYPLIVTPAPEPSNILWENLEVTDRGRFYRRDLQEAGKKCETYLASHVLYCYCSDALAASITKFGFVEGPKALWRDYLPCRGYIKDFLTKNGFVMMAAAVVIIVNTLLEVMLRGFASFERHDSESSKASGIAVKLFLAQFLNTAIVVLLVNASLGLKGVPVLKELLKGSYVDFERNWYPTVGMGITTTMIINAFLPQAELFVRMFIILPVKRELKRRKIRTQDDMNKLYAGPAFDISSRYPMLLNSVFVTMVFCGGSPTLLFVAAFAATGTYWFDKLSITHLYSVKTTYDEELGKIALSFLPWTLVLHLGFSTWMYGNPDLMKSHLLDMEMVLKLLGLRSILNENPGATNEQLYDRFVEEASKIDLLGQHGVVVKILRSNVMLIFLFFVGVILCILFSTIWIQVLWPLIRKMAQTTYRATCWSLFVRASPDMTLTQDDVEAGDYRRQHESRTKAKKPVVIPEFADLFRKSVGRKFRPDTKLGFERNEDGDLIRKWHETTTLDGIKRIKGQPMRTWEAMQAPNKTYAIEMNERYKLAVAEIVAAAKQLRVASMKLGVVAPIVDKEDVNPEMIEAAIAATDAVTIVNDSSS</sequence>
<name>K3X976_GLOUD</name>
<dbReference type="AlphaFoldDB" id="K3X976"/>
<evidence type="ECO:0000313" key="5">
    <source>
        <dbReference type="Proteomes" id="UP000019132"/>
    </source>
</evidence>
<feature type="transmembrane region" description="Helical" evidence="3">
    <location>
        <begin position="687"/>
        <end position="710"/>
    </location>
</feature>
<dbReference type="PANTHER" id="PTHR13018:SF5">
    <property type="entry name" value="RE44586P"/>
    <property type="match status" value="1"/>
</dbReference>
<dbReference type="HOGENOM" id="CLU_003719_0_0_1"/>
<dbReference type="eggNOG" id="ENOG502QZ1Z">
    <property type="taxonomic scope" value="Eukaryota"/>
</dbReference>